<gene>
    <name evidence="2" type="ordered locus">Bamb_0750</name>
</gene>
<dbReference type="SUPFAM" id="SSF52540">
    <property type="entry name" value="P-loop containing nucleoside triphosphate hydrolases"/>
    <property type="match status" value="1"/>
</dbReference>
<evidence type="ECO:0000259" key="1">
    <source>
        <dbReference type="Pfam" id="PF00685"/>
    </source>
</evidence>
<reference evidence="2" key="1">
    <citation type="submission" date="2009-01" db="EMBL/GenBank/DDBJ databases">
        <title>Complete sequence of Chromosome 1 of Burkholderia cepacia AMMD.</title>
        <authorList>
            <consortium name="US DOE Joint Genome Institute"/>
            <person name="Copeland A."/>
            <person name="Lucas S."/>
            <person name="Lapidus A."/>
            <person name="Barry K."/>
            <person name="Detter J.C."/>
            <person name="Glavina del Rio T."/>
            <person name="Hammon N."/>
            <person name="Israni S."/>
            <person name="Pitluck S."/>
            <person name="Bruce D."/>
            <person name="Chain P."/>
            <person name="Malfatti S."/>
            <person name="Shin M."/>
            <person name="Vergez L."/>
            <person name="Schmutz J."/>
            <person name="Larimer F."/>
            <person name="Land M."/>
            <person name="Hauser L."/>
            <person name="Kyrpides N."/>
            <person name="Kim E."/>
            <person name="Parke J."/>
            <person name="Coenye T."/>
            <person name="Konstantinidis K."/>
            <person name="Ramette A."/>
            <person name="Tiedje J."/>
            <person name="Richardson P."/>
        </authorList>
    </citation>
    <scope>NUCLEOTIDE SEQUENCE [LARGE SCALE GENOMIC DNA]</scope>
    <source>
        <strain evidence="2">AMMD</strain>
    </source>
</reference>
<dbReference type="EMBL" id="CP000440">
    <property type="protein sequence ID" value="ABI86309.1"/>
    <property type="molecule type" value="Genomic_DNA"/>
</dbReference>
<dbReference type="Pfam" id="PF00685">
    <property type="entry name" value="Sulfotransfer_1"/>
    <property type="match status" value="1"/>
</dbReference>
<dbReference type="Gene3D" id="3.40.50.300">
    <property type="entry name" value="P-loop containing nucleotide triphosphate hydrolases"/>
    <property type="match status" value="1"/>
</dbReference>
<proteinExistence type="predicted"/>
<dbReference type="InterPro" id="IPR027417">
    <property type="entry name" value="P-loop_NTPase"/>
</dbReference>
<dbReference type="Proteomes" id="UP000000662">
    <property type="component" value="Chromosome 1"/>
</dbReference>
<keyword evidence="3" id="KW-1185">Reference proteome</keyword>
<sequence length="286" mass="32673">MRWGGASPIEATVRDLSLSRIYMRVTGDSLSTNAQDCPSSEILRIAVVSSPRSGNSWIRSTLAGALSMQEIAIHNYLDAPAVLPQRCFLQIHWYREPNFQAWLRENQFRVLTVARHPLDVLVSALHYIRYEPGTSRWLEGNVKLPGELANASPSSPEFLEYALGMGAEDLLSITYQWWNDPEVLRLRYEDAVANPEVVLGNQIAALGGSAQDVVPWLARLSIDKMRATPNRHGWQGSPGLWRRLIVPQDAIRIYRRHRRIFDTLGYTIRPYFLTRASAYRNWMERL</sequence>
<name>Q0BHR4_BURCM</name>
<dbReference type="InterPro" id="IPR000863">
    <property type="entry name" value="Sulfotransferase_dom"/>
</dbReference>
<accession>Q0BHR4</accession>
<dbReference type="AlphaFoldDB" id="Q0BHR4"/>
<dbReference type="GO" id="GO:0008146">
    <property type="term" value="F:sulfotransferase activity"/>
    <property type="evidence" value="ECO:0007669"/>
    <property type="project" value="InterPro"/>
</dbReference>
<protein>
    <recommendedName>
        <fullName evidence="1">Sulfotransferase domain-containing protein</fullName>
    </recommendedName>
</protein>
<evidence type="ECO:0000313" key="2">
    <source>
        <dbReference type="EMBL" id="ABI86309.1"/>
    </source>
</evidence>
<organism evidence="2 3">
    <name type="scientific">Burkholderia ambifaria (strain ATCC BAA-244 / DSM 16087 / CCUG 44356 / LMG 19182 / AMMD)</name>
    <name type="common">Burkholderia cepacia (strain AMMD)</name>
    <dbReference type="NCBI Taxonomy" id="339670"/>
    <lineage>
        <taxon>Bacteria</taxon>
        <taxon>Pseudomonadati</taxon>
        <taxon>Pseudomonadota</taxon>
        <taxon>Betaproteobacteria</taxon>
        <taxon>Burkholderiales</taxon>
        <taxon>Burkholderiaceae</taxon>
        <taxon>Burkholderia</taxon>
        <taxon>Burkholderia cepacia complex</taxon>
    </lineage>
</organism>
<evidence type="ECO:0000313" key="3">
    <source>
        <dbReference type="Proteomes" id="UP000000662"/>
    </source>
</evidence>
<feature type="domain" description="Sulfotransferase" evidence="1">
    <location>
        <begin position="99"/>
        <end position="229"/>
    </location>
</feature>
<dbReference type="KEGG" id="bam:Bamb_0750"/>